<dbReference type="SMART" id="SM00360">
    <property type="entry name" value="RRM"/>
    <property type="match status" value="1"/>
</dbReference>
<evidence type="ECO:0000313" key="7">
    <source>
        <dbReference type="EMBL" id="ELK32526.1"/>
    </source>
</evidence>
<evidence type="ECO:0000256" key="3">
    <source>
        <dbReference type="ARBA" id="ARBA00023187"/>
    </source>
</evidence>
<dbReference type="SUPFAM" id="SSF54928">
    <property type="entry name" value="RNA-binding domain, RBD"/>
    <property type="match status" value="1"/>
</dbReference>
<dbReference type="PROSITE" id="PS50102">
    <property type="entry name" value="RRM"/>
    <property type="match status" value="1"/>
</dbReference>
<keyword evidence="2 4" id="KW-0694">RNA-binding</keyword>
<protein>
    <submittedName>
        <fullName evidence="7">Splicing factor U2AF 65 kDa subunit</fullName>
    </submittedName>
</protein>
<evidence type="ECO:0000256" key="2">
    <source>
        <dbReference type="ARBA" id="ARBA00022884"/>
    </source>
</evidence>
<dbReference type="InterPro" id="IPR000504">
    <property type="entry name" value="RRM_dom"/>
</dbReference>
<dbReference type="EMBL" id="KB105175">
    <property type="protein sequence ID" value="ELK32526.1"/>
    <property type="molecule type" value="Genomic_DNA"/>
</dbReference>
<feature type="domain" description="RRM" evidence="6">
    <location>
        <begin position="127"/>
        <end position="205"/>
    </location>
</feature>
<dbReference type="InterPro" id="IPR035979">
    <property type="entry name" value="RBD_domain_sf"/>
</dbReference>
<dbReference type="GO" id="GO:0006397">
    <property type="term" value="P:mRNA processing"/>
    <property type="evidence" value="ECO:0007669"/>
    <property type="project" value="UniProtKB-KW"/>
</dbReference>
<feature type="compositionally biased region" description="Polar residues" evidence="5">
    <location>
        <begin position="1"/>
        <end position="10"/>
    </location>
</feature>
<keyword evidence="1" id="KW-0507">mRNA processing</keyword>
<dbReference type="CDD" id="cd12231">
    <property type="entry name" value="RRM2_U2AF65"/>
    <property type="match status" value="1"/>
</dbReference>
<dbReference type="Pfam" id="PF00076">
    <property type="entry name" value="RRM_1"/>
    <property type="match status" value="1"/>
</dbReference>
<accession>L5M2E5</accession>
<reference evidence="8" key="1">
    <citation type="journal article" date="2013" name="Science">
        <title>Comparative analysis of bat genomes provides insight into the evolution of flight and immunity.</title>
        <authorList>
            <person name="Zhang G."/>
            <person name="Cowled C."/>
            <person name="Shi Z."/>
            <person name="Huang Z."/>
            <person name="Bishop-Lilly K.A."/>
            <person name="Fang X."/>
            <person name="Wynne J.W."/>
            <person name="Xiong Z."/>
            <person name="Baker M.L."/>
            <person name="Zhao W."/>
            <person name="Tachedjian M."/>
            <person name="Zhu Y."/>
            <person name="Zhou P."/>
            <person name="Jiang X."/>
            <person name="Ng J."/>
            <person name="Yang L."/>
            <person name="Wu L."/>
            <person name="Xiao J."/>
            <person name="Feng Y."/>
            <person name="Chen Y."/>
            <person name="Sun X."/>
            <person name="Zhang Y."/>
            <person name="Marsh G.A."/>
            <person name="Crameri G."/>
            <person name="Broder C.C."/>
            <person name="Frey K.G."/>
            <person name="Wang L.F."/>
            <person name="Wang J."/>
        </authorList>
    </citation>
    <scope>NUCLEOTIDE SEQUENCE [LARGE SCALE GENOMIC DNA]</scope>
</reference>
<keyword evidence="3" id="KW-0508">mRNA splicing</keyword>
<sequence>MATTIPTATPASDPWVGPPVPPAADSWGGPAPTPASRDPWRPVALAGPRLTLGVGPRPLQLERGPPLTPGGAQTGVLVGGPKAADPWGPAPAPAFSYPWAGEGGYLPSPAPTALQELCPLVVPDSAHKLFMGGLPNYMKDDQVKELLTWFGPLKAFNLVKDSTTGLSKGCAFYEYVDISIRDQAMAGPNGMQLGVKKLLVQRAGVGAKNATLSTIHQTPVTLQVLGLSSQVQMAATPRRSCAS</sequence>
<dbReference type="PANTHER" id="PTHR23139">
    <property type="entry name" value="RNA-BINDING PROTEIN"/>
    <property type="match status" value="1"/>
</dbReference>
<evidence type="ECO:0000256" key="4">
    <source>
        <dbReference type="PROSITE-ProRule" id="PRU00176"/>
    </source>
</evidence>
<dbReference type="FunFam" id="3.30.70.330:FF:000074">
    <property type="entry name" value="U2 snRNP auxiliary factor large subunit"/>
    <property type="match status" value="1"/>
</dbReference>
<dbReference type="AlphaFoldDB" id="L5M2E5"/>
<dbReference type="InterPro" id="IPR012677">
    <property type="entry name" value="Nucleotide-bd_a/b_plait_sf"/>
</dbReference>
<organism evidence="7 8">
    <name type="scientific">Myotis davidii</name>
    <name type="common">David's myotis</name>
    <dbReference type="NCBI Taxonomy" id="225400"/>
    <lineage>
        <taxon>Eukaryota</taxon>
        <taxon>Metazoa</taxon>
        <taxon>Chordata</taxon>
        <taxon>Craniata</taxon>
        <taxon>Vertebrata</taxon>
        <taxon>Euteleostomi</taxon>
        <taxon>Mammalia</taxon>
        <taxon>Eutheria</taxon>
        <taxon>Laurasiatheria</taxon>
        <taxon>Chiroptera</taxon>
        <taxon>Yangochiroptera</taxon>
        <taxon>Vespertilionidae</taxon>
        <taxon>Myotis</taxon>
    </lineage>
</organism>
<feature type="region of interest" description="Disordered" evidence="5">
    <location>
        <begin position="1"/>
        <end position="41"/>
    </location>
</feature>
<dbReference type="Gene3D" id="3.30.70.330">
    <property type="match status" value="2"/>
</dbReference>
<dbReference type="GO" id="GO:0008380">
    <property type="term" value="P:RNA splicing"/>
    <property type="evidence" value="ECO:0007669"/>
    <property type="project" value="UniProtKB-KW"/>
</dbReference>
<evidence type="ECO:0000313" key="8">
    <source>
        <dbReference type="Proteomes" id="UP000010556"/>
    </source>
</evidence>
<proteinExistence type="predicted"/>
<name>L5M2E5_MYODS</name>
<dbReference type="Proteomes" id="UP000010556">
    <property type="component" value="Unassembled WGS sequence"/>
</dbReference>
<dbReference type="GO" id="GO:0003723">
    <property type="term" value="F:RNA binding"/>
    <property type="evidence" value="ECO:0007669"/>
    <property type="project" value="UniProtKB-UniRule"/>
</dbReference>
<keyword evidence="8" id="KW-1185">Reference proteome</keyword>
<evidence type="ECO:0000259" key="6">
    <source>
        <dbReference type="PROSITE" id="PS50102"/>
    </source>
</evidence>
<evidence type="ECO:0000256" key="5">
    <source>
        <dbReference type="SAM" id="MobiDB-lite"/>
    </source>
</evidence>
<evidence type="ECO:0000256" key="1">
    <source>
        <dbReference type="ARBA" id="ARBA00022664"/>
    </source>
</evidence>
<gene>
    <name evidence="7" type="ORF">MDA_GLEAN10017567</name>
</gene>